<reference evidence="1" key="1">
    <citation type="submission" date="2020-03" db="EMBL/GenBank/DDBJ databases">
        <authorList>
            <person name="Zhang R."/>
        </authorList>
    </citation>
    <scope>NUCLEOTIDE SEQUENCE</scope>
</reference>
<organism evidence="1">
    <name type="scientific">Populus davidiana</name>
    <dbReference type="NCBI Taxonomy" id="266767"/>
    <lineage>
        <taxon>Eukaryota</taxon>
        <taxon>Viridiplantae</taxon>
        <taxon>Streptophyta</taxon>
        <taxon>Embryophyta</taxon>
        <taxon>Tracheophyta</taxon>
        <taxon>Spermatophyta</taxon>
        <taxon>Magnoliopsida</taxon>
        <taxon>eudicotyledons</taxon>
        <taxon>Gunneridae</taxon>
        <taxon>Pentapetalae</taxon>
        <taxon>rosids</taxon>
        <taxon>fabids</taxon>
        <taxon>Malpighiales</taxon>
        <taxon>Salicaceae</taxon>
        <taxon>Saliceae</taxon>
        <taxon>Populus</taxon>
    </lineage>
</organism>
<dbReference type="AlphaFoldDB" id="A0A6M2FAM5"/>
<sequence length="106" mass="12107">MYYSRDLIGCEVVNVASAKLRFKLGLCSICRTRRGNLKGSQTLVHILIGWGNHIKMDRLVHTNNAIQPILSPNAQILKCRIDWYMEGNHFTLYVIEEIPSSCGTDW</sequence>
<protein>
    <submittedName>
        <fullName evidence="1">Uncharacterized protein</fullName>
    </submittedName>
</protein>
<accession>A0A6M2FAM5</accession>
<dbReference type="EMBL" id="GILB01012456">
    <property type="protein sequence ID" value="NUU92789.1"/>
    <property type="molecule type" value="Transcribed_RNA"/>
</dbReference>
<evidence type="ECO:0000313" key="1">
    <source>
        <dbReference type="EMBL" id="NUU92789.1"/>
    </source>
</evidence>
<name>A0A6M2FAM5_9ROSI</name>
<proteinExistence type="predicted"/>